<dbReference type="InterPro" id="IPR049809">
    <property type="entry name" value="YehF/YfeS-like_WGR"/>
</dbReference>
<accession>A0A2W7N9K4</accession>
<dbReference type="CDD" id="cd07996">
    <property type="entry name" value="WGR_MMR_like"/>
    <property type="match status" value="1"/>
</dbReference>
<evidence type="ECO:0000313" key="2">
    <source>
        <dbReference type="EMBL" id="PZX09646.1"/>
    </source>
</evidence>
<evidence type="ECO:0000313" key="3">
    <source>
        <dbReference type="Proteomes" id="UP000248916"/>
    </source>
</evidence>
<dbReference type="Pfam" id="PF05406">
    <property type="entry name" value="WGR"/>
    <property type="match status" value="1"/>
</dbReference>
<sequence length="85" mass="9442">KGEVPPSGDLRNKAAAMSFDDDQVDVFPTRLALRPIDPARNMRRFYLVQLQSDLFSGTSLIREWGRIGRGSCFPTGVSAIEKAMI</sequence>
<keyword evidence="3" id="KW-1185">Reference proteome</keyword>
<gene>
    <name evidence="2" type="ORF">LX81_04409</name>
</gene>
<evidence type="ECO:0000259" key="1">
    <source>
        <dbReference type="Pfam" id="PF05406"/>
    </source>
</evidence>
<dbReference type="SUPFAM" id="SSF142921">
    <property type="entry name" value="WGR domain-like"/>
    <property type="match status" value="1"/>
</dbReference>
<feature type="domain" description="WGR" evidence="1">
    <location>
        <begin position="31"/>
        <end position="69"/>
    </location>
</feature>
<dbReference type="InterPro" id="IPR036930">
    <property type="entry name" value="WGR_dom_sf"/>
</dbReference>
<feature type="non-terminal residue" evidence="2">
    <location>
        <position position="1"/>
    </location>
</feature>
<dbReference type="Proteomes" id="UP000248916">
    <property type="component" value="Unassembled WGS sequence"/>
</dbReference>
<proteinExistence type="predicted"/>
<comment type="caution">
    <text evidence="2">The sequence shown here is derived from an EMBL/GenBank/DDBJ whole genome shotgun (WGS) entry which is preliminary data.</text>
</comment>
<dbReference type="RefSeq" id="WP_308418346.1">
    <property type="nucleotide sequence ID" value="NZ_QKZL01000072.1"/>
</dbReference>
<dbReference type="AlphaFoldDB" id="A0A2W7N9K4"/>
<dbReference type="InterPro" id="IPR008893">
    <property type="entry name" value="WGR_domain"/>
</dbReference>
<name>A0A2W7N9K4_9RHOB</name>
<protein>
    <submittedName>
        <fullName evidence="2">WGR domain-containing protein</fullName>
    </submittedName>
</protein>
<reference evidence="2 3" key="1">
    <citation type="submission" date="2018-06" db="EMBL/GenBank/DDBJ databases">
        <title>Genomic Encyclopedia of Archaeal and Bacterial Type Strains, Phase II (KMG-II): from individual species to whole genera.</title>
        <authorList>
            <person name="Goeker M."/>
        </authorList>
    </citation>
    <scope>NUCLEOTIDE SEQUENCE [LARGE SCALE GENOMIC DNA]</scope>
    <source>
        <strain evidence="2 3">DSM 22009</strain>
    </source>
</reference>
<organism evidence="2 3">
    <name type="scientific">Palleronia aestuarii</name>
    <dbReference type="NCBI Taxonomy" id="568105"/>
    <lineage>
        <taxon>Bacteria</taxon>
        <taxon>Pseudomonadati</taxon>
        <taxon>Pseudomonadota</taxon>
        <taxon>Alphaproteobacteria</taxon>
        <taxon>Rhodobacterales</taxon>
        <taxon>Roseobacteraceae</taxon>
        <taxon>Palleronia</taxon>
    </lineage>
</organism>
<dbReference type="EMBL" id="QKZL01000072">
    <property type="protein sequence ID" value="PZX09646.1"/>
    <property type="molecule type" value="Genomic_DNA"/>
</dbReference>